<protein>
    <submittedName>
        <fullName evidence="1">Uncharacterized protein</fullName>
    </submittedName>
</protein>
<dbReference type="RefSeq" id="WP_013880414.1">
    <property type="nucleotide sequence ID" value="NC_015666.1"/>
</dbReference>
<sequence length="93" mass="10205">MVSDQAMEVRMTEKALRRGFQNARHAPEEAIVCVLPSHARGRGKELLDEMVTQNKAGWAEYGATGTYHIVDEQAAIEFIEDNGGDVPFGIGTD</sequence>
<dbReference type="EMBL" id="CP002839">
    <property type="protein sequence ID" value="AEH37524.1"/>
    <property type="molecule type" value="Genomic_DNA"/>
</dbReference>
<keyword evidence="2" id="KW-1185">Reference proteome</keyword>
<evidence type="ECO:0000313" key="1">
    <source>
        <dbReference type="EMBL" id="AEH37524.1"/>
    </source>
</evidence>
<evidence type="ECO:0000313" key="2">
    <source>
        <dbReference type="Proteomes" id="UP000006794"/>
    </source>
</evidence>
<proteinExistence type="predicted"/>
<name>F8D4Q5_HALXS</name>
<dbReference type="Proteomes" id="UP000006794">
    <property type="component" value="Chromosome"/>
</dbReference>
<reference evidence="1 2" key="1">
    <citation type="journal article" date="2012" name="Stand. Genomic Sci.">
        <title>Complete genome sequence of Halopiger xanaduensis type strain (SH-6(T)).</title>
        <authorList>
            <person name="Anderson I."/>
            <person name="Tindall B.J."/>
            <person name="Rohde M."/>
            <person name="Lucas S."/>
            <person name="Han J."/>
            <person name="Lapidus A."/>
            <person name="Cheng J.F."/>
            <person name="Goodwin L."/>
            <person name="Pitluck S."/>
            <person name="Peters L."/>
            <person name="Pati A."/>
            <person name="Mikhailova N."/>
            <person name="Pagani I."/>
            <person name="Teshima H."/>
            <person name="Han C."/>
            <person name="Tapia R."/>
            <person name="Land M."/>
            <person name="Woyke T."/>
            <person name="Klenk H.P."/>
            <person name="Kyrpides N."/>
            <person name="Ivanova N."/>
        </authorList>
    </citation>
    <scope>NUCLEOTIDE SEQUENCE [LARGE SCALE GENOMIC DNA]</scope>
    <source>
        <strain evidence="2">DSM 18323 / JCM 14033 / SH-6</strain>
    </source>
</reference>
<organism evidence="1 2">
    <name type="scientific">Halopiger xanaduensis (strain DSM 18323 / JCM 14033 / SH-6)</name>
    <dbReference type="NCBI Taxonomy" id="797210"/>
    <lineage>
        <taxon>Archaea</taxon>
        <taxon>Methanobacteriati</taxon>
        <taxon>Methanobacteriota</taxon>
        <taxon>Stenosarchaea group</taxon>
        <taxon>Halobacteria</taxon>
        <taxon>Halobacteriales</taxon>
        <taxon>Natrialbaceae</taxon>
        <taxon>Halopiger</taxon>
    </lineage>
</organism>
<dbReference type="GeneID" id="10797861"/>
<dbReference type="KEGG" id="hxa:Halxa_2908"/>
<dbReference type="OrthoDB" id="203241at2157"/>
<gene>
    <name evidence="1" type="ordered locus">Halxa_2908</name>
</gene>
<dbReference type="HOGENOM" id="CLU_2392836_0_0_2"/>
<accession>F8D4Q5</accession>
<dbReference type="AlphaFoldDB" id="F8D4Q5"/>